<name>A0A3M7RNL8_BRAPC</name>
<proteinExistence type="predicted"/>
<dbReference type="AlphaFoldDB" id="A0A3M7RNL8"/>
<accession>A0A3M7RNL8</accession>
<organism evidence="1 2">
    <name type="scientific">Brachionus plicatilis</name>
    <name type="common">Marine rotifer</name>
    <name type="synonym">Brachionus muelleri</name>
    <dbReference type="NCBI Taxonomy" id="10195"/>
    <lineage>
        <taxon>Eukaryota</taxon>
        <taxon>Metazoa</taxon>
        <taxon>Spiralia</taxon>
        <taxon>Gnathifera</taxon>
        <taxon>Rotifera</taxon>
        <taxon>Eurotatoria</taxon>
        <taxon>Monogononta</taxon>
        <taxon>Pseudotrocha</taxon>
        <taxon>Ploima</taxon>
        <taxon>Brachionidae</taxon>
        <taxon>Brachionus</taxon>
    </lineage>
</organism>
<evidence type="ECO:0000313" key="2">
    <source>
        <dbReference type="Proteomes" id="UP000276133"/>
    </source>
</evidence>
<sequence length="77" mass="9097">MALEIKILEIIKTELLNFYLWLEKLKLPRVSNFKITEQSNFSFEFCLFELIKSLGKTIEGKAFEQKLAEGFKLSYMI</sequence>
<protein>
    <submittedName>
        <fullName evidence="1">Uncharacterized protein</fullName>
    </submittedName>
</protein>
<dbReference type="Proteomes" id="UP000276133">
    <property type="component" value="Unassembled WGS sequence"/>
</dbReference>
<comment type="caution">
    <text evidence="1">The sequence shown here is derived from an EMBL/GenBank/DDBJ whole genome shotgun (WGS) entry which is preliminary data.</text>
</comment>
<dbReference type="EMBL" id="REGN01002972">
    <property type="protein sequence ID" value="RNA25132.1"/>
    <property type="molecule type" value="Genomic_DNA"/>
</dbReference>
<evidence type="ECO:0000313" key="1">
    <source>
        <dbReference type="EMBL" id="RNA25132.1"/>
    </source>
</evidence>
<reference evidence="1 2" key="1">
    <citation type="journal article" date="2018" name="Sci. Rep.">
        <title>Genomic signatures of local adaptation to the degree of environmental predictability in rotifers.</title>
        <authorList>
            <person name="Franch-Gras L."/>
            <person name="Hahn C."/>
            <person name="Garcia-Roger E.M."/>
            <person name="Carmona M.J."/>
            <person name="Serra M."/>
            <person name="Gomez A."/>
        </authorList>
    </citation>
    <scope>NUCLEOTIDE SEQUENCE [LARGE SCALE GENOMIC DNA]</scope>
    <source>
        <strain evidence="1">HYR1</strain>
    </source>
</reference>
<keyword evidence="2" id="KW-1185">Reference proteome</keyword>
<gene>
    <name evidence="1" type="ORF">BpHYR1_036508</name>
</gene>